<dbReference type="AlphaFoldDB" id="K0K3P2"/>
<proteinExistence type="predicted"/>
<feature type="domain" description="Thioesterase" evidence="2">
    <location>
        <begin position="54"/>
        <end position="138"/>
    </location>
</feature>
<dbReference type="eggNOG" id="COG3208">
    <property type="taxonomic scope" value="Bacteria"/>
</dbReference>
<evidence type="ECO:0000313" key="4">
    <source>
        <dbReference type="Proteomes" id="UP000006281"/>
    </source>
</evidence>
<reference evidence="3 4" key="1">
    <citation type="journal article" date="2012" name="BMC Genomics">
        <title>Complete genome sequence of Saccharothrix espanaensis DSM 44229T and comparison to the other completely sequenced Pseudonocardiaceae.</title>
        <authorList>
            <person name="Strobel T."/>
            <person name="Al-Dilaimi A."/>
            <person name="Blom J."/>
            <person name="Gessner A."/>
            <person name="Kalinowski J."/>
            <person name="Luzhetska M."/>
            <person name="Puhler A."/>
            <person name="Szczepanowski R."/>
            <person name="Bechthold A."/>
            <person name="Ruckert C."/>
        </authorList>
    </citation>
    <scope>NUCLEOTIDE SEQUENCE [LARGE SCALE GENOMIC DNA]</scope>
    <source>
        <strain evidence="4">ATCC 51144 / DSM 44229 / JCM 9112 / NBRC 15066 / NRRL 15764</strain>
    </source>
</reference>
<dbReference type="OrthoDB" id="2472181at2"/>
<dbReference type="BioCyc" id="SESP1179773:BN6_RS27385-MONOMER"/>
<dbReference type="Gene3D" id="3.40.50.1820">
    <property type="entry name" value="alpha/beta hydrolase"/>
    <property type="match status" value="1"/>
</dbReference>
<sequence>MGTSDPDGRQERLRREGALPERKRALLAELRARRTGSTPAGGDLTELRPGAGNPVVLVHPVGGALFCYGELVRLLPPGPPLLGMAADDVLRASEPPDFRLLAAHYTGRLASAGVRPVLLAGWSLGGMLAFEMARLLPGGPVPVTVLDAMPPLPGQRPRPLSETDLLAAFSGDLIRSAGSDPDRVGLPAPEPGEPPAVVLPRLRADLAAHDIPLELSTSDLVDRFLLYRNAYVSLERHRPASGGPSVRLLWATGTAADLRPWWRDVAEVTGRAVRADHYTMLREPAVAEVAAFVQESITLAARAAPFALGNP</sequence>
<dbReference type="STRING" id="1179773.BN6_56820"/>
<dbReference type="PATRIC" id="fig|1179773.3.peg.5722"/>
<evidence type="ECO:0000259" key="2">
    <source>
        <dbReference type="Pfam" id="PF00975"/>
    </source>
</evidence>
<keyword evidence="4" id="KW-1185">Reference proteome</keyword>
<organism evidence="3 4">
    <name type="scientific">Saccharothrix espanaensis (strain ATCC 51144 / DSM 44229 / JCM 9112 / NBRC 15066 / NRRL 15764)</name>
    <dbReference type="NCBI Taxonomy" id="1179773"/>
    <lineage>
        <taxon>Bacteria</taxon>
        <taxon>Bacillati</taxon>
        <taxon>Actinomycetota</taxon>
        <taxon>Actinomycetes</taxon>
        <taxon>Pseudonocardiales</taxon>
        <taxon>Pseudonocardiaceae</taxon>
        <taxon>Saccharothrix</taxon>
    </lineage>
</organism>
<evidence type="ECO:0000313" key="3">
    <source>
        <dbReference type="EMBL" id="CCH32941.1"/>
    </source>
</evidence>
<gene>
    <name evidence="3" type="ordered locus">BN6_56820</name>
</gene>
<name>K0K3P2_SACES</name>
<dbReference type="InterPro" id="IPR029058">
    <property type="entry name" value="AB_hydrolase_fold"/>
</dbReference>
<protein>
    <submittedName>
        <fullName evidence="3">Thioesterase</fullName>
    </submittedName>
</protein>
<dbReference type="Proteomes" id="UP000006281">
    <property type="component" value="Chromosome"/>
</dbReference>
<feature type="region of interest" description="Disordered" evidence="1">
    <location>
        <begin position="1"/>
        <end position="21"/>
    </location>
</feature>
<evidence type="ECO:0000256" key="1">
    <source>
        <dbReference type="SAM" id="MobiDB-lite"/>
    </source>
</evidence>
<dbReference type="EMBL" id="HE804045">
    <property type="protein sequence ID" value="CCH32941.1"/>
    <property type="molecule type" value="Genomic_DNA"/>
</dbReference>
<dbReference type="SUPFAM" id="SSF53474">
    <property type="entry name" value="alpha/beta-Hydrolases"/>
    <property type="match status" value="1"/>
</dbReference>
<dbReference type="KEGG" id="sesp:BN6_56820"/>
<dbReference type="RefSeq" id="WP_015103053.1">
    <property type="nucleotide sequence ID" value="NC_019673.1"/>
</dbReference>
<dbReference type="Pfam" id="PF00975">
    <property type="entry name" value="Thioesterase"/>
    <property type="match status" value="1"/>
</dbReference>
<dbReference type="HOGENOM" id="CLU_000022_2_11_11"/>
<dbReference type="InterPro" id="IPR001031">
    <property type="entry name" value="Thioesterase"/>
</dbReference>
<accession>K0K3P2</accession>